<protein>
    <submittedName>
        <fullName evidence="1">RNA-dependent RNA polymerase</fullName>
    </submittedName>
</protein>
<dbReference type="GO" id="GO:0003968">
    <property type="term" value="F:RNA-directed RNA polymerase activity"/>
    <property type="evidence" value="ECO:0007669"/>
    <property type="project" value="UniProtKB-KW"/>
</dbReference>
<dbReference type="EMBL" id="MH192989">
    <property type="protein sequence ID" value="AXE72933.1"/>
    <property type="molecule type" value="Genomic_RNA"/>
</dbReference>
<sequence>MSNPNVRQFCPNWDFSTDVLTTKSFPATCILRYGSKGSHTCSCAVTHKHRDLFSFLKGVLVPAFTSGIDYVPQTKVCWNAENIWECQLPRSLTGLDKRVDFYSLPSIWHAQKVLMTGTWWFPRLMGKKTEAGNSIHGKAVLRLLAGLGTYTGPEEVWQLVTRRVSRSGVNKLRNILATCDGLIMQLVLSFFETDFLTWERLDQVIYCMITQLLPDYFREGNDRDLSRLSTFEKVKKLRKAIKMAGFNPQSSVADVSVPQELSFFRTICNMLGSSKAPLNMDRVMTLSQTRGSGVPPKTLFLKTQRKLREVLTTPPDPQRWNAVAFYVGRGIDQLVYDVFHNKSEEQRERFLSRCLDRAKISLSDSGEFFTTTQEGGKLEATRKVLHSLQEIEEINLETGVKTGKVLNKENSNVGEMIFHWACGKFTDRKNIYRTNVMSVRVSLVSELGKYRGITVSHLAHSVVLHVASHVLLEFIKEVPSSRSGVSAANHAWNFFKHLSHKNPMASFIFGDKDSYVFSTDWENATDYCDHAVAQGMINRIMDILGFPKWYRQTVCFALCAPRQVEFVDEETNLLERYFTTRGVLMGDPVTKVVLHLYHLVTRYAARYTLQTMADHRRA</sequence>
<keyword evidence="1" id="KW-0808">Transferase</keyword>
<keyword evidence="1" id="KW-0548">Nucleotidyltransferase</keyword>
<reference evidence="1" key="1">
    <citation type="journal article" date="2018" name="PLoS ONE">
        <title>Discovery and characterization of novel Aspergillus fumigatus mycoviruses.</title>
        <authorList>
            <person name="Zoll J."/>
            <person name="Verweij P.E."/>
            <person name="Melchers W.J.G."/>
        </authorList>
    </citation>
    <scope>NUCLEOTIDE SEQUENCE</scope>
    <source>
        <strain evidence="1">V145-43</strain>
    </source>
</reference>
<organism evidence="1">
    <name type="scientific">Aspergillus fumigatus narnavirus 1</name>
    <dbReference type="NCBI Taxonomy" id="2250449"/>
    <lineage>
        <taxon>Viruses</taxon>
        <taxon>Riboviria</taxon>
        <taxon>Orthornavirae</taxon>
        <taxon>Lenarviricota</taxon>
        <taxon>Amabiliviricetes</taxon>
        <taxon>Wolframvirales</taxon>
        <taxon>Narnaviridae</taxon>
        <taxon>Narnavirus</taxon>
    </lineage>
</organism>
<accession>A0A344X3P8</accession>
<keyword evidence="1" id="KW-0696">RNA-directed RNA polymerase</keyword>
<proteinExistence type="predicted"/>
<evidence type="ECO:0000313" key="1">
    <source>
        <dbReference type="EMBL" id="AXE72933.1"/>
    </source>
</evidence>
<name>A0A344X3P8_9VIRU</name>